<dbReference type="EMBL" id="JBHTLD010000055">
    <property type="protein sequence ID" value="MFD1186164.1"/>
    <property type="molecule type" value="Genomic_DNA"/>
</dbReference>
<organism evidence="2 3">
    <name type="scientific">Pontibacter rugosus</name>
    <dbReference type="NCBI Taxonomy" id="1745966"/>
    <lineage>
        <taxon>Bacteria</taxon>
        <taxon>Pseudomonadati</taxon>
        <taxon>Bacteroidota</taxon>
        <taxon>Cytophagia</taxon>
        <taxon>Cytophagales</taxon>
        <taxon>Hymenobacteraceae</taxon>
        <taxon>Pontibacter</taxon>
    </lineage>
</organism>
<dbReference type="InterPro" id="IPR032710">
    <property type="entry name" value="NTF2-like_dom_sf"/>
</dbReference>
<gene>
    <name evidence="2" type="ORF">ACFQ2O_08120</name>
</gene>
<feature type="signal peptide" evidence="1">
    <location>
        <begin position="1"/>
        <end position="20"/>
    </location>
</feature>
<proteinExistence type="predicted"/>
<dbReference type="Gene3D" id="3.10.450.50">
    <property type="match status" value="1"/>
</dbReference>
<feature type="chain" id="PRO_5047187093" description="DUF4440 domain-containing protein" evidence="1">
    <location>
        <begin position="21"/>
        <end position="172"/>
    </location>
</feature>
<evidence type="ECO:0000256" key="1">
    <source>
        <dbReference type="SAM" id="SignalP"/>
    </source>
</evidence>
<protein>
    <recommendedName>
        <fullName evidence="4">DUF4440 domain-containing protein</fullName>
    </recommendedName>
</protein>
<evidence type="ECO:0000313" key="2">
    <source>
        <dbReference type="EMBL" id="MFD1186164.1"/>
    </source>
</evidence>
<keyword evidence="1" id="KW-0732">Signal</keyword>
<keyword evidence="3" id="KW-1185">Reference proteome</keyword>
<comment type="caution">
    <text evidence="2">The sequence shown here is derived from an EMBL/GenBank/DDBJ whole genome shotgun (WGS) entry which is preliminary data.</text>
</comment>
<sequence>MKKLLFALLLIASIVYTSQAQQKPAPRADVASIEAITAAGLKIISGPKGQQRDMEAFKALFLPNAQMGGVFYKGDSSFVRLTTAEKFAESNGPAYAEIGFYENQLALRTERFGNLAIAFQTYETRVGSPTGKVEDRGVNTYQLVFDKGRWWIASLLFTPETATQPIPKKYLK</sequence>
<evidence type="ECO:0008006" key="4">
    <source>
        <dbReference type="Google" id="ProtNLM"/>
    </source>
</evidence>
<evidence type="ECO:0000313" key="3">
    <source>
        <dbReference type="Proteomes" id="UP001597094"/>
    </source>
</evidence>
<reference evidence="3" key="1">
    <citation type="journal article" date="2019" name="Int. J. Syst. Evol. Microbiol.">
        <title>The Global Catalogue of Microorganisms (GCM) 10K type strain sequencing project: providing services to taxonomists for standard genome sequencing and annotation.</title>
        <authorList>
            <consortium name="The Broad Institute Genomics Platform"/>
            <consortium name="The Broad Institute Genome Sequencing Center for Infectious Disease"/>
            <person name="Wu L."/>
            <person name="Ma J."/>
        </authorList>
    </citation>
    <scope>NUCLEOTIDE SEQUENCE [LARGE SCALE GENOMIC DNA]</scope>
    <source>
        <strain evidence="3">JCM 31319</strain>
    </source>
</reference>
<dbReference type="Proteomes" id="UP001597094">
    <property type="component" value="Unassembled WGS sequence"/>
</dbReference>
<name>A0ABW3SN20_9BACT</name>
<dbReference type="RefSeq" id="WP_377525418.1">
    <property type="nucleotide sequence ID" value="NZ_JBHTLD010000055.1"/>
</dbReference>
<accession>A0ABW3SN20</accession>
<dbReference type="SUPFAM" id="SSF54427">
    <property type="entry name" value="NTF2-like"/>
    <property type="match status" value="1"/>
</dbReference>